<keyword evidence="1" id="KW-0966">Cell projection</keyword>
<proteinExistence type="predicted"/>
<protein>
    <submittedName>
        <fullName evidence="1">Flagellar FlbD family protein</fullName>
    </submittedName>
</protein>
<accession>A0ABS8Y9R3</accession>
<dbReference type="Proteomes" id="UP001199916">
    <property type="component" value="Unassembled WGS sequence"/>
</dbReference>
<evidence type="ECO:0000313" key="1">
    <source>
        <dbReference type="EMBL" id="MCE5168062.1"/>
    </source>
</evidence>
<keyword evidence="2" id="KW-1185">Reference proteome</keyword>
<dbReference type="Pfam" id="PF06289">
    <property type="entry name" value="FlbD"/>
    <property type="match status" value="1"/>
</dbReference>
<evidence type="ECO:0000313" key="2">
    <source>
        <dbReference type="Proteomes" id="UP001199916"/>
    </source>
</evidence>
<keyword evidence="1" id="KW-0282">Flagellum</keyword>
<dbReference type="EMBL" id="JAJNBZ010000001">
    <property type="protein sequence ID" value="MCE5168062.1"/>
    <property type="molecule type" value="Genomic_DNA"/>
</dbReference>
<dbReference type="PANTHER" id="PTHR39185:SF1">
    <property type="entry name" value="SWARMING MOTILITY PROTEIN SWRD"/>
    <property type="match status" value="1"/>
</dbReference>
<gene>
    <name evidence="1" type="ORF">LQV63_01850</name>
</gene>
<name>A0ABS8Y9R3_9BACL</name>
<organism evidence="1 2">
    <name type="scientific">Paenibacillus profundus</name>
    <dbReference type="NCBI Taxonomy" id="1173085"/>
    <lineage>
        <taxon>Bacteria</taxon>
        <taxon>Bacillati</taxon>
        <taxon>Bacillota</taxon>
        <taxon>Bacilli</taxon>
        <taxon>Bacillales</taxon>
        <taxon>Paenibacillaceae</taxon>
        <taxon>Paenibacillus</taxon>
    </lineage>
</organism>
<dbReference type="RefSeq" id="WP_019424992.1">
    <property type="nucleotide sequence ID" value="NZ_JAJNBZ010000001.1"/>
</dbReference>
<dbReference type="InterPro" id="IPR009384">
    <property type="entry name" value="SwrD-like"/>
</dbReference>
<dbReference type="PANTHER" id="PTHR39185">
    <property type="entry name" value="SWARMING MOTILITY PROTEIN SWRD"/>
    <property type="match status" value="1"/>
</dbReference>
<reference evidence="1 2" key="1">
    <citation type="submission" date="2021-11" db="EMBL/GenBank/DDBJ databases">
        <title>Draft genome sequence of Paenibacillus profundus YoMME, a new Gram-positive bacteria with exoelectrogenic properties.</title>
        <authorList>
            <person name="Hubenova Y."/>
            <person name="Hubenova E."/>
            <person name="Manasiev Y."/>
            <person name="Peykov S."/>
            <person name="Mitov M."/>
        </authorList>
    </citation>
    <scope>NUCLEOTIDE SEQUENCE [LARGE SCALE GENOMIC DNA]</scope>
    <source>
        <strain evidence="1 2">YoMME</strain>
    </source>
</reference>
<sequence>MISVTRLNGSPIWVNALLIESVEETPDTYISLTTGKRIIVLEKGPEVISLIEQYIRSVGIIAGTKKTDLSEGQP</sequence>
<keyword evidence="1" id="KW-0969">Cilium</keyword>
<comment type="caution">
    <text evidence="1">The sequence shown here is derived from an EMBL/GenBank/DDBJ whole genome shotgun (WGS) entry which is preliminary data.</text>
</comment>